<evidence type="ECO:0000256" key="2">
    <source>
        <dbReference type="ARBA" id="ARBA00023315"/>
    </source>
</evidence>
<dbReference type="GO" id="GO:0016747">
    <property type="term" value="F:acyltransferase activity, transferring groups other than amino-acyl groups"/>
    <property type="evidence" value="ECO:0007669"/>
    <property type="project" value="InterPro"/>
</dbReference>
<evidence type="ECO:0000259" key="3">
    <source>
        <dbReference type="PROSITE" id="PS51186"/>
    </source>
</evidence>
<dbReference type="EMBL" id="PYZI01000002">
    <property type="protein sequence ID" value="PTF15074.1"/>
    <property type="molecule type" value="Genomic_DNA"/>
</dbReference>
<gene>
    <name evidence="4" type="ORF">BUY44_10805</name>
    <name evidence="6" type="ORF">BUY47_03535</name>
    <name evidence="5" type="ORF">BUY48_07070</name>
</gene>
<dbReference type="EMBL" id="PYZH01000037">
    <property type="protein sequence ID" value="PTF14777.1"/>
    <property type="molecule type" value="Genomic_DNA"/>
</dbReference>
<dbReference type="Proteomes" id="UP000243350">
    <property type="component" value="Unassembled WGS sequence"/>
</dbReference>
<dbReference type="Pfam" id="PF00583">
    <property type="entry name" value="Acetyltransf_1"/>
    <property type="match status" value="1"/>
</dbReference>
<keyword evidence="2" id="KW-0012">Acyltransferase</keyword>
<reference evidence="5" key="2">
    <citation type="submission" date="2018-03" db="EMBL/GenBank/DDBJ databases">
        <authorList>
            <person name="Keele B.F."/>
        </authorList>
    </citation>
    <scope>NUCLEOTIDE SEQUENCE</scope>
    <source>
        <strain evidence="5">SNUC 4143</strain>
        <strain evidence="4">SNUC 761</strain>
    </source>
</reference>
<dbReference type="InterPro" id="IPR016181">
    <property type="entry name" value="Acyl_CoA_acyltransferase"/>
</dbReference>
<dbReference type="Gene3D" id="3.40.630.30">
    <property type="match status" value="1"/>
</dbReference>
<evidence type="ECO:0000313" key="9">
    <source>
        <dbReference type="Proteomes" id="UP000243350"/>
    </source>
</evidence>
<dbReference type="OrthoDB" id="7205533at2"/>
<organism evidence="5 9">
    <name type="scientific">Staphylococcus devriesei</name>
    <dbReference type="NCBI Taxonomy" id="586733"/>
    <lineage>
        <taxon>Bacteria</taxon>
        <taxon>Bacillati</taxon>
        <taxon>Bacillota</taxon>
        <taxon>Bacilli</taxon>
        <taxon>Bacillales</taxon>
        <taxon>Staphylococcaceae</taxon>
        <taxon>Staphylococcus</taxon>
    </lineage>
</organism>
<dbReference type="RefSeq" id="WP_107506406.1">
    <property type="nucleotide sequence ID" value="NZ_CP130489.1"/>
</dbReference>
<comment type="caution">
    <text evidence="5">The sequence shown here is derived from an EMBL/GenBank/DDBJ whole genome shotgun (WGS) entry which is preliminary data.</text>
</comment>
<dbReference type="AlphaFoldDB" id="A0A2T4KYX2"/>
<dbReference type="InterPro" id="IPR000182">
    <property type="entry name" value="GNAT_dom"/>
</dbReference>
<reference evidence="6" key="3">
    <citation type="submission" date="2018-03" db="EMBL/GenBank/DDBJ databases">
        <authorList>
            <person name="Naushad S."/>
        </authorList>
    </citation>
    <scope>NUCLEOTIDE SEQUENCE</scope>
    <source>
        <strain evidence="6">SNUC 1409</strain>
    </source>
</reference>
<dbReference type="CDD" id="cd04301">
    <property type="entry name" value="NAT_SF"/>
    <property type="match status" value="1"/>
</dbReference>
<keyword evidence="1 5" id="KW-0808">Transferase</keyword>
<accession>A0A2T4KYX2</accession>
<evidence type="ECO:0000313" key="6">
    <source>
        <dbReference type="EMBL" id="PTF15074.1"/>
    </source>
</evidence>
<evidence type="ECO:0000256" key="1">
    <source>
        <dbReference type="ARBA" id="ARBA00022679"/>
    </source>
</evidence>
<dbReference type="EMBL" id="PYZL01000114">
    <property type="protein sequence ID" value="PTE70594.1"/>
    <property type="molecule type" value="Genomic_DNA"/>
</dbReference>
<evidence type="ECO:0000313" key="4">
    <source>
        <dbReference type="EMBL" id="PTE70594.1"/>
    </source>
</evidence>
<protein>
    <submittedName>
        <fullName evidence="5">GNAT family N-acetyltransferase</fullName>
    </submittedName>
</protein>
<sequence>MTEHIEVIQKEEVEALRTISETTFHDTFEGEYSAEDFQTFFTKSYNETLLLEELDNPQSFHYFYKIDNEIAGYLKLNIGEAQTEDKGEDYLEIQRIYFYKQFQGKGRGNKFIELALDKARELNKSKIWLGVWEYNEQALRFYKNKGFKVTGHHEFITGEVVDTDLIMERNV</sequence>
<name>A0A2T4KYX2_9STAP</name>
<evidence type="ECO:0000313" key="8">
    <source>
        <dbReference type="Proteomes" id="UP000242547"/>
    </source>
</evidence>
<evidence type="ECO:0000313" key="5">
    <source>
        <dbReference type="EMBL" id="PTF14777.1"/>
    </source>
</evidence>
<dbReference type="PANTHER" id="PTHR42919:SF8">
    <property type="entry name" value="N-ALPHA-ACETYLTRANSFERASE 50"/>
    <property type="match status" value="1"/>
</dbReference>
<dbReference type="InterPro" id="IPR051556">
    <property type="entry name" value="N-term/lysine_N-AcTrnsfr"/>
</dbReference>
<dbReference type="SUPFAM" id="SSF55729">
    <property type="entry name" value="Acyl-CoA N-acyltransferases (Nat)"/>
    <property type="match status" value="1"/>
</dbReference>
<dbReference type="PANTHER" id="PTHR42919">
    <property type="entry name" value="N-ALPHA-ACETYLTRANSFERASE"/>
    <property type="match status" value="1"/>
</dbReference>
<evidence type="ECO:0000313" key="7">
    <source>
        <dbReference type="Proteomes" id="UP000242088"/>
    </source>
</evidence>
<dbReference type="Proteomes" id="UP000242088">
    <property type="component" value="Unassembled WGS sequence"/>
</dbReference>
<dbReference type="Proteomes" id="UP000242547">
    <property type="component" value="Unassembled WGS sequence"/>
</dbReference>
<reference evidence="7 8" key="1">
    <citation type="journal article" date="2016" name="Front. Microbiol.">
        <title>Comprehensive Phylogenetic Analysis of Bovine Non-aureus Staphylococci Species Based on Whole-Genome Sequencing.</title>
        <authorList>
            <person name="Naushad S."/>
            <person name="Barkema H.W."/>
            <person name="Luby C."/>
            <person name="Condas L.A."/>
            <person name="Nobrega D.B."/>
            <person name="Carson D.A."/>
            <person name="De Buck J."/>
        </authorList>
    </citation>
    <scope>NUCLEOTIDE SEQUENCE [LARGE SCALE GENOMIC DNA]</scope>
    <source>
        <strain evidence="6 7">SNUC 1409</strain>
        <strain evidence="5 9">SNUC 4143</strain>
        <strain evidence="4 8">SNUC 761</strain>
    </source>
</reference>
<keyword evidence="7" id="KW-1185">Reference proteome</keyword>
<feature type="domain" description="N-acetyltransferase" evidence="3">
    <location>
        <begin position="14"/>
        <end position="171"/>
    </location>
</feature>
<dbReference type="PROSITE" id="PS51186">
    <property type="entry name" value="GNAT"/>
    <property type="match status" value="1"/>
</dbReference>
<proteinExistence type="predicted"/>